<feature type="repeat" description="Solcar" evidence="10">
    <location>
        <begin position="241"/>
        <end position="332"/>
    </location>
</feature>
<keyword evidence="3 11" id="KW-0813">Transport</keyword>
<evidence type="ECO:0000256" key="8">
    <source>
        <dbReference type="ARBA" id="ARBA00023128"/>
    </source>
</evidence>
<keyword evidence="6" id="KW-0999">Mitochondrion inner membrane</keyword>
<reference evidence="12" key="1">
    <citation type="journal article" date="2014" name="PLoS ONE">
        <title>Transcriptome-Based Identification of ABC Transporters in the Western Tarnished Plant Bug Lygus hesperus.</title>
        <authorList>
            <person name="Hull J.J."/>
            <person name="Chaney K."/>
            <person name="Geib S.M."/>
            <person name="Fabrick J.A."/>
            <person name="Brent C.S."/>
            <person name="Walsh D."/>
            <person name="Lavine L.C."/>
        </authorList>
    </citation>
    <scope>NUCLEOTIDE SEQUENCE</scope>
</reference>
<evidence type="ECO:0000256" key="4">
    <source>
        <dbReference type="ARBA" id="ARBA00022692"/>
    </source>
</evidence>
<keyword evidence="8" id="KW-0496">Mitochondrion</keyword>
<name>A0A0A9WQV1_LYGHE</name>
<keyword evidence="7" id="KW-1133">Transmembrane helix</keyword>
<dbReference type="EMBL" id="GBHO01033480">
    <property type="protein sequence ID" value="JAG10124.1"/>
    <property type="molecule type" value="Transcribed_RNA"/>
</dbReference>
<comment type="similarity">
    <text evidence="2 11">Belongs to the mitochondrial carrier (TC 2.A.29) family.</text>
</comment>
<evidence type="ECO:0000256" key="3">
    <source>
        <dbReference type="ARBA" id="ARBA00022448"/>
    </source>
</evidence>
<evidence type="ECO:0000256" key="7">
    <source>
        <dbReference type="ARBA" id="ARBA00022989"/>
    </source>
</evidence>
<reference evidence="12" key="2">
    <citation type="submission" date="2014-07" db="EMBL/GenBank/DDBJ databases">
        <authorList>
            <person name="Hull J."/>
        </authorList>
    </citation>
    <scope>NUCLEOTIDE SEQUENCE</scope>
</reference>
<keyword evidence="4 10" id="KW-0812">Transmembrane</keyword>
<evidence type="ECO:0000256" key="6">
    <source>
        <dbReference type="ARBA" id="ARBA00022792"/>
    </source>
</evidence>
<evidence type="ECO:0000256" key="11">
    <source>
        <dbReference type="RuleBase" id="RU000488"/>
    </source>
</evidence>
<gene>
    <name evidence="12" type="primary">SLC25A27_0</name>
    <name evidence="12" type="ORF">CM83_22152</name>
</gene>
<dbReference type="SUPFAM" id="SSF103506">
    <property type="entry name" value="Mitochondrial carrier"/>
    <property type="match status" value="1"/>
</dbReference>
<dbReference type="PROSITE" id="PS50920">
    <property type="entry name" value="SOLCAR"/>
    <property type="match status" value="3"/>
</dbReference>
<dbReference type="PRINTS" id="PR00784">
    <property type="entry name" value="MTUNCOUPLING"/>
</dbReference>
<feature type="repeat" description="Solcar" evidence="10">
    <location>
        <begin position="35"/>
        <end position="130"/>
    </location>
</feature>
<evidence type="ECO:0000256" key="1">
    <source>
        <dbReference type="ARBA" id="ARBA00004448"/>
    </source>
</evidence>
<protein>
    <submittedName>
        <fullName evidence="12">Mitochondrial uncoupling protein 4</fullName>
    </submittedName>
</protein>
<dbReference type="AlphaFoldDB" id="A0A0A9WQV1"/>
<dbReference type="GO" id="GO:0055085">
    <property type="term" value="P:transmembrane transport"/>
    <property type="evidence" value="ECO:0007669"/>
    <property type="project" value="InterPro"/>
</dbReference>
<sequence>MGKTPTADPIRTLSRKDRDKMQVQVTGQVPHKFVDSLPCTYFVSVASAINAELFTYPLDLTKTRLQVQGEIAAATEGLSTAPHRGMVKTALGIVKEEGLFKLWQGILPAIYRHSIYSGIRIVIYEYLKENVLTKEKDGTFPLWKSAVNGCTAGAIGQFIASPADLVKVQIQMEGKRRLLGKPPRIKTANAAFAKIYKEGGIRGLWKGAVPNVNRAALVNLGDLSTYDYAKRAILNNTSLPDSHLCHFLSSVCAGFVASVMGTPADVIKTRIMNQPTDEKGNGLLYKNSLDCLTKTVKNEGLFALYKGFLPVWIRLAPWSLTFWMTFEQIRYVIGATSF</sequence>
<feature type="repeat" description="Solcar" evidence="10">
    <location>
        <begin position="140"/>
        <end position="232"/>
    </location>
</feature>
<evidence type="ECO:0000256" key="5">
    <source>
        <dbReference type="ARBA" id="ARBA00022737"/>
    </source>
</evidence>
<evidence type="ECO:0000313" key="12">
    <source>
        <dbReference type="EMBL" id="JAG10124.1"/>
    </source>
</evidence>
<dbReference type="FunFam" id="1.50.40.10:FF:000062">
    <property type="entry name" value="mitochondrial uncoupling protein 3"/>
    <property type="match status" value="1"/>
</dbReference>
<dbReference type="Pfam" id="PF00153">
    <property type="entry name" value="Mito_carr"/>
    <property type="match status" value="3"/>
</dbReference>
<reference evidence="13" key="3">
    <citation type="submission" date="2014-09" db="EMBL/GenBank/DDBJ databases">
        <authorList>
            <person name="Magalhaes I.L.F."/>
            <person name="Oliveira U."/>
            <person name="Santos F.R."/>
            <person name="Vidigal T.H.D.A."/>
            <person name="Brescovit A.D."/>
            <person name="Santos A.J."/>
        </authorList>
    </citation>
    <scope>NUCLEOTIDE SEQUENCE</scope>
</reference>
<dbReference type="PANTHER" id="PTHR45618">
    <property type="entry name" value="MITOCHONDRIAL DICARBOXYLATE CARRIER-RELATED"/>
    <property type="match status" value="1"/>
</dbReference>
<dbReference type="InterPro" id="IPR023395">
    <property type="entry name" value="MCP_dom_sf"/>
</dbReference>
<proteinExistence type="inferred from homology"/>
<keyword evidence="9 10" id="KW-0472">Membrane</keyword>
<dbReference type="InterPro" id="IPR050391">
    <property type="entry name" value="Mito_Metabolite_Transporter"/>
</dbReference>
<organism evidence="12">
    <name type="scientific">Lygus hesperus</name>
    <name type="common">Western plant bug</name>
    <dbReference type="NCBI Taxonomy" id="30085"/>
    <lineage>
        <taxon>Eukaryota</taxon>
        <taxon>Metazoa</taxon>
        <taxon>Ecdysozoa</taxon>
        <taxon>Arthropoda</taxon>
        <taxon>Hexapoda</taxon>
        <taxon>Insecta</taxon>
        <taxon>Pterygota</taxon>
        <taxon>Neoptera</taxon>
        <taxon>Paraneoptera</taxon>
        <taxon>Hemiptera</taxon>
        <taxon>Heteroptera</taxon>
        <taxon>Panheteroptera</taxon>
        <taxon>Cimicomorpha</taxon>
        <taxon>Miridae</taxon>
        <taxon>Mirini</taxon>
        <taxon>Lygus</taxon>
    </lineage>
</organism>
<dbReference type="InterPro" id="IPR002067">
    <property type="entry name" value="MCP"/>
</dbReference>
<evidence type="ECO:0000256" key="9">
    <source>
        <dbReference type="ARBA" id="ARBA00023136"/>
    </source>
</evidence>
<accession>A0A0A9WQV1</accession>
<dbReference type="Gene3D" id="1.50.40.10">
    <property type="entry name" value="Mitochondrial carrier domain"/>
    <property type="match status" value="1"/>
</dbReference>
<evidence type="ECO:0000256" key="2">
    <source>
        <dbReference type="ARBA" id="ARBA00006375"/>
    </source>
</evidence>
<evidence type="ECO:0000313" key="13">
    <source>
        <dbReference type="EMBL" id="JAG50201.1"/>
    </source>
</evidence>
<dbReference type="EMBL" id="GBRD01015625">
    <property type="protein sequence ID" value="JAG50201.1"/>
    <property type="molecule type" value="Transcribed_RNA"/>
</dbReference>
<comment type="subcellular location">
    <subcellularLocation>
        <location evidence="1">Mitochondrion inner membrane</location>
        <topology evidence="1">Multi-pass membrane protein</topology>
    </subcellularLocation>
</comment>
<evidence type="ECO:0000256" key="10">
    <source>
        <dbReference type="PROSITE-ProRule" id="PRU00282"/>
    </source>
</evidence>
<dbReference type="InterPro" id="IPR018108">
    <property type="entry name" value="MCP_transmembrane"/>
</dbReference>
<keyword evidence="5" id="KW-0677">Repeat</keyword>
<dbReference type="GO" id="GO:0005743">
    <property type="term" value="C:mitochondrial inner membrane"/>
    <property type="evidence" value="ECO:0007669"/>
    <property type="project" value="UniProtKB-SubCell"/>
</dbReference>